<reference evidence="1 2" key="1">
    <citation type="submission" date="2015-03" db="EMBL/GenBank/DDBJ databases">
        <authorList>
            <consortium name="Pathogen Informatics"/>
        </authorList>
    </citation>
    <scope>NUCLEOTIDE SEQUENCE [LARGE SCALE GENOMIC DNA]</scope>
    <source>
        <strain evidence="1 2">Bir 185</strain>
    </source>
</reference>
<organism evidence="1 2">
    <name type="scientific">Mycobacterium tuberculosis</name>
    <dbReference type="NCBI Taxonomy" id="1773"/>
    <lineage>
        <taxon>Bacteria</taxon>
        <taxon>Bacillati</taxon>
        <taxon>Actinomycetota</taxon>
        <taxon>Actinomycetes</taxon>
        <taxon>Mycobacteriales</taxon>
        <taxon>Mycobacteriaceae</taxon>
        <taxon>Mycobacterium</taxon>
        <taxon>Mycobacterium tuberculosis complex</taxon>
    </lineage>
</organism>
<evidence type="ECO:0000313" key="2">
    <source>
        <dbReference type="Proteomes" id="UP000050164"/>
    </source>
</evidence>
<evidence type="ECO:0000313" key="1">
    <source>
        <dbReference type="EMBL" id="CKR41720.1"/>
    </source>
</evidence>
<proteinExistence type="predicted"/>
<dbReference type="EMBL" id="CNFT01000242">
    <property type="protein sequence ID" value="CKR41720.1"/>
    <property type="molecule type" value="Genomic_DNA"/>
</dbReference>
<name>A0A654ZTZ4_MYCTX</name>
<gene>
    <name evidence="1" type="ORF">ERS027659_01359</name>
</gene>
<sequence length="71" mass="7313">MPGWRANTCLSALTLSKVHCRVGKLTASGRSTSALEKSGTVRSLAINAMRSSRTATLALTSTTASSTMSAP</sequence>
<dbReference type="AlphaFoldDB" id="A0A654ZTZ4"/>
<protein>
    <submittedName>
        <fullName evidence="1">Uncharacterized protein</fullName>
    </submittedName>
</protein>
<accession>A0A654ZTZ4</accession>
<dbReference type="Proteomes" id="UP000050164">
    <property type="component" value="Unassembled WGS sequence"/>
</dbReference>